<evidence type="ECO:0000313" key="3">
    <source>
        <dbReference type="Proteomes" id="UP001209535"/>
    </source>
</evidence>
<organism evidence="2 3">
    <name type="scientific">Albidovulum salinarum</name>
    <dbReference type="NCBI Taxonomy" id="2984153"/>
    <lineage>
        <taxon>Bacteria</taxon>
        <taxon>Pseudomonadati</taxon>
        <taxon>Pseudomonadota</taxon>
        <taxon>Alphaproteobacteria</taxon>
        <taxon>Rhodobacterales</taxon>
        <taxon>Paracoccaceae</taxon>
        <taxon>Albidovulum</taxon>
    </lineage>
</organism>
<dbReference type="Pfam" id="PF03729">
    <property type="entry name" value="DUF308"/>
    <property type="match status" value="2"/>
</dbReference>
<dbReference type="Proteomes" id="UP001209535">
    <property type="component" value="Unassembled WGS sequence"/>
</dbReference>
<feature type="transmembrane region" description="Helical" evidence="1">
    <location>
        <begin position="31"/>
        <end position="50"/>
    </location>
</feature>
<feature type="transmembrane region" description="Helical" evidence="1">
    <location>
        <begin position="56"/>
        <end position="77"/>
    </location>
</feature>
<feature type="transmembrane region" description="Helical" evidence="1">
    <location>
        <begin position="177"/>
        <end position="201"/>
    </location>
</feature>
<feature type="transmembrane region" description="Helical" evidence="1">
    <location>
        <begin position="118"/>
        <end position="138"/>
    </location>
</feature>
<feature type="transmembrane region" description="Helical" evidence="1">
    <location>
        <begin position="89"/>
        <end position="112"/>
    </location>
</feature>
<dbReference type="PANTHER" id="PTHR34989:SF1">
    <property type="entry name" value="PROTEIN HDED"/>
    <property type="match status" value="1"/>
</dbReference>
<feature type="transmembrane region" description="Helical" evidence="1">
    <location>
        <begin position="150"/>
        <end position="171"/>
    </location>
</feature>
<evidence type="ECO:0000313" key="2">
    <source>
        <dbReference type="EMBL" id="MCU9850237.1"/>
    </source>
</evidence>
<reference evidence="2 3" key="1">
    <citation type="submission" date="2022-10" db="EMBL/GenBank/DDBJ databases">
        <title>Defluviimonas sp. nov., isolated from ocean surface sediments.</title>
        <authorList>
            <person name="He W."/>
            <person name="Wang L."/>
            <person name="Zhang D.-F."/>
        </authorList>
    </citation>
    <scope>NUCLEOTIDE SEQUENCE [LARGE SCALE GENOMIC DNA]</scope>
    <source>
        <strain evidence="2 3">WL0024</strain>
    </source>
</reference>
<name>A0ABT2XB19_9RHOB</name>
<protein>
    <submittedName>
        <fullName evidence="2">DUF308 domain-containing protein</fullName>
    </submittedName>
</protein>
<keyword evidence="1" id="KW-0472">Membrane</keyword>
<dbReference type="PANTHER" id="PTHR34989">
    <property type="entry name" value="PROTEIN HDED"/>
    <property type="match status" value="1"/>
</dbReference>
<keyword evidence="1" id="KW-1133">Transmembrane helix</keyword>
<dbReference type="InterPro" id="IPR052712">
    <property type="entry name" value="Acid_resist_chaperone_HdeD"/>
</dbReference>
<proteinExistence type="predicted"/>
<evidence type="ECO:0000256" key="1">
    <source>
        <dbReference type="SAM" id="Phobius"/>
    </source>
</evidence>
<keyword evidence="1" id="KW-0812">Transmembrane</keyword>
<dbReference type="RefSeq" id="WP_263340062.1">
    <property type="nucleotide sequence ID" value="NZ_JAOVQO010000024.1"/>
</dbReference>
<sequence>MSDLETATYTRTIGVGLHRPDLDAAHLAPPWRVFIVRGLAALLLAALVFLKPGLSFIALTLAFAAFALVEGGVNLAAGMDHAARGRRWGAFLAEGVLGVAAGAAVLTVPILGAMTLTGFVWSVIAVWSLGTGVAEILAAIRLRLALDREWFLALSGAGSIVFGALLVYLMLAEPGLMVSALVWLIGIYASIFGLLMIALGIRMKREVG</sequence>
<accession>A0ABT2XB19</accession>
<keyword evidence="3" id="KW-1185">Reference proteome</keyword>
<gene>
    <name evidence="2" type="ORF">OEZ60_19795</name>
</gene>
<comment type="caution">
    <text evidence="2">The sequence shown here is derived from an EMBL/GenBank/DDBJ whole genome shotgun (WGS) entry which is preliminary data.</text>
</comment>
<dbReference type="EMBL" id="JAOVQO010000024">
    <property type="protein sequence ID" value="MCU9850237.1"/>
    <property type="molecule type" value="Genomic_DNA"/>
</dbReference>
<dbReference type="InterPro" id="IPR005325">
    <property type="entry name" value="DUF308_memb"/>
</dbReference>